<keyword evidence="1" id="KW-1133">Transmembrane helix</keyword>
<evidence type="ECO:0000256" key="2">
    <source>
        <dbReference type="SAM" id="SignalP"/>
    </source>
</evidence>
<organism evidence="3 4">
    <name type="scientific">Acer yangbiense</name>
    <dbReference type="NCBI Taxonomy" id="1000413"/>
    <lineage>
        <taxon>Eukaryota</taxon>
        <taxon>Viridiplantae</taxon>
        <taxon>Streptophyta</taxon>
        <taxon>Embryophyta</taxon>
        <taxon>Tracheophyta</taxon>
        <taxon>Spermatophyta</taxon>
        <taxon>Magnoliopsida</taxon>
        <taxon>eudicotyledons</taxon>
        <taxon>Gunneridae</taxon>
        <taxon>Pentapetalae</taxon>
        <taxon>rosids</taxon>
        <taxon>malvids</taxon>
        <taxon>Sapindales</taxon>
        <taxon>Sapindaceae</taxon>
        <taxon>Hippocastanoideae</taxon>
        <taxon>Acereae</taxon>
        <taxon>Acer</taxon>
    </lineage>
</organism>
<dbReference type="PANTHER" id="PTHR34672">
    <property type="entry name" value="POLLEN-SPECIFIC ARABINOGALACTA PROTEIN BAN102"/>
    <property type="match status" value="1"/>
</dbReference>
<dbReference type="Proteomes" id="UP000323000">
    <property type="component" value="Chromosome 4"/>
</dbReference>
<dbReference type="PANTHER" id="PTHR34672:SF2">
    <property type="entry name" value="ARABINOGALACTAN PROTEIN 23"/>
    <property type="match status" value="1"/>
</dbReference>
<comment type="caution">
    <text evidence="3">The sequence shown here is derived from an EMBL/GenBank/DDBJ whole genome shotgun (WGS) entry which is preliminary data.</text>
</comment>
<dbReference type="InterPro" id="IPR044702">
    <property type="entry name" value="AGP23/40"/>
</dbReference>
<feature type="chain" id="PRO_5022675466" description="CASP-like protein" evidence="2">
    <location>
        <begin position="23"/>
        <end position="85"/>
    </location>
</feature>
<gene>
    <name evidence="3" type="ORF">EZV62_010724</name>
</gene>
<dbReference type="AlphaFoldDB" id="A0A5C7I3D8"/>
<reference evidence="4" key="1">
    <citation type="journal article" date="2019" name="Gigascience">
        <title>De novo genome assembly of the endangered Acer yangbiense, a plant species with extremely small populations endemic to Yunnan Province, China.</title>
        <authorList>
            <person name="Yang J."/>
            <person name="Wariss H.M."/>
            <person name="Tao L."/>
            <person name="Zhang R."/>
            <person name="Yun Q."/>
            <person name="Hollingsworth P."/>
            <person name="Dao Z."/>
            <person name="Luo G."/>
            <person name="Guo H."/>
            <person name="Ma Y."/>
            <person name="Sun W."/>
        </authorList>
    </citation>
    <scope>NUCLEOTIDE SEQUENCE [LARGE SCALE GENOMIC DNA]</scope>
    <source>
        <strain evidence="4">cv. Malutang</strain>
    </source>
</reference>
<evidence type="ECO:0000313" key="3">
    <source>
        <dbReference type="EMBL" id="TXG63730.1"/>
    </source>
</evidence>
<dbReference type="EMBL" id="VAHF01000004">
    <property type="protein sequence ID" value="TXG63730.1"/>
    <property type="molecule type" value="Genomic_DNA"/>
</dbReference>
<feature type="transmembrane region" description="Helical" evidence="1">
    <location>
        <begin position="46"/>
        <end position="68"/>
    </location>
</feature>
<proteinExistence type="predicted"/>
<feature type="signal peptide" evidence="2">
    <location>
        <begin position="1"/>
        <end position="22"/>
    </location>
</feature>
<evidence type="ECO:0000256" key="1">
    <source>
        <dbReference type="SAM" id="Phobius"/>
    </source>
</evidence>
<sequence>MEMKKISCAVLIAAASISAAMAVETVNSVALAPGANTAASGVAATLPVFGSLVGASLVSFFAYCLQYISQIVVELRKVYIPGLLY</sequence>
<evidence type="ECO:0008006" key="5">
    <source>
        <dbReference type="Google" id="ProtNLM"/>
    </source>
</evidence>
<keyword evidence="2" id="KW-0732">Signal</keyword>
<evidence type="ECO:0000313" key="4">
    <source>
        <dbReference type="Proteomes" id="UP000323000"/>
    </source>
</evidence>
<protein>
    <recommendedName>
        <fullName evidence="5">CASP-like protein</fullName>
    </recommendedName>
</protein>
<keyword evidence="4" id="KW-1185">Reference proteome</keyword>
<accession>A0A5C7I3D8</accession>
<dbReference type="OrthoDB" id="1002556at2759"/>
<keyword evidence="1" id="KW-0812">Transmembrane</keyword>
<name>A0A5C7I3D8_9ROSI</name>
<keyword evidence="1" id="KW-0472">Membrane</keyword>